<organism evidence="2">
    <name type="scientific">Pseudozyma antarctica</name>
    <name type="common">Yeast</name>
    <name type="synonym">Candida antarctica</name>
    <dbReference type="NCBI Taxonomy" id="84753"/>
    <lineage>
        <taxon>Eukaryota</taxon>
        <taxon>Fungi</taxon>
        <taxon>Dikarya</taxon>
        <taxon>Basidiomycota</taxon>
        <taxon>Ustilaginomycotina</taxon>
        <taxon>Ustilaginomycetes</taxon>
        <taxon>Ustilaginales</taxon>
        <taxon>Ustilaginaceae</taxon>
        <taxon>Moesziomyces</taxon>
    </lineage>
</organism>
<evidence type="ECO:0000313" key="2">
    <source>
        <dbReference type="EMBL" id="GAK67197.1"/>
    </source>
</evidence>
<dbReference type="Proteomes" id="UP000053758">
    <property type="component" value="Unassembled WGS sequence"/>
</dbReference>
<dbReference type="AlphaFoldDB" id="A0A081CKK1"/>
<dbReference type="RefSeq" id="XP_014654484.1">
    <property type="nucleotide sequence ID" value="XM_014798998.1"/>
</dbReference>
<dbReference type="EMBL" id="DF830084">
    <property type="protein sequence ID" value="GAK67197.1"/>
    <property type="molecule type" value="Genomic_DNA"/>
</dbReference>
<evidence type="ECO:0000256" key="1">
    <source>
        <dbReference type="SAM" id="MobiDB-lite"/>
    </source>
</evidence>
<accession>A0A081CKK1</accession>
<dbReference type="GeneID" id="26306227"/>
<keyword evidence="3" id="KW-1185">Reference proteome</keyword>
<evidence type="ECO:0000313" key="3">
    <source>
        <dbReference type="Proteomes" id="UP000053758"/>
    </source>
</evidence>
<reference evidence="2" key="1">
    <citation type="submission" date="2014-07" db="EMBL/GenBank/DDBJ databases">
        <title>Draft genome sequence of the yeast Pseudozyma antarctica JCM 10317 known as a producer of lipase B which used in a wide range of industrial applications.</title>
        <authorList>
            <person name="Morita T."/>
            <person name="Saika A."/>
            <person name="Koike H."/>
        </authorList>
    </citation>
    <scope>NUCLEOTIDE SEQUENCE</scope>
    <source>
        <strain evidence="2">JCM 10317</strain>
    </source>
</reference>
<feature type="region of interest" description="Disordered" evidence="1">
    <location>
        <begin position="137"/>
        <end position="219"/>
    </location>
</feature>
<name>A0A081CKK1_PSEA2</name>
<proteinExistence type="predicted"/>
<protein>
    <submittedName>
        <fullName evidence="2">Uncharacterized protein</fullName>
    </submittedName>
</protein>
<dbReference type="HOGENOM" id="CLU_1147050_0_0_1"/>
<gene>
    <name evidence="2" type="ORF">PAN0_017c5423</name>
</gene>
<feature type="compositionally biased region" description="Polar residues" evidence="1">
    <location>
        <begin position="161"/>
        <end position="182"/>
    </location>
</feature>
<sequence length="242" mass="26153">MGDATRIGDKGKHTLRAIDNHGHSCPSSLARHYHPCLHCPLLQRPALQTMSLKNRTHRVALTIRYMTPTVPLSACRDHAVVVLPLKITEVSFSVRLVRRSEGALGRAQALVAPYGGTIRHDERRVLRTSMIGYHVAPPTPVSAQSAAAPALTDSSDEPSRRQLTQSVPADVWRTSSSQTTEVASIPGRRLRRRPIATAPDGAGSVSHVIPRPARQSQPVAAARSPCRECSGACRLRGAGIDK</sequence>